<proteinExistence type="predicted"/>
<name>A0AAU7PH46_9CAUD</name>
<accession>A0AAU7PH46</accession>
<sequence>MRTFNIDYIIDSIAEHMKNISKNEPGFYFNLDKLHRNTNVSSFNRAKKLYIRIHNLWYSDDTLMIDITVDEEITLRYIDDFKSDDIRSGSLPIDASYEEYLQYQFIDDTFGFDFELYNSIMNVYHIYERNLNGHS</sequence>
<dbReference type="EMBL" id="PP777464">
    <property type="protein sequence ID" value="XBS49363.1"/>
    <property type="molecule type" value="Genomic_DNA"/>
</dbReference>
<organism evidence="1">
    <name type="scientific">Escherichia phage fEgEco12</name>
    <dbReference type="NCBI Taxonomy" id="3158837"/>
    <lineage>
        <taxon>Viruses</taxon>
        <taxon>Duplodnaviria</taxon>
        <taxon>Heunggongvirae</taxon>
        <taxon>Uroviricota</taxon>
        <taxon>Caudoviricetes</taxon>
    </lineage>
</organism>
<evidence type="ECO:0000313" key="1">
    <source>
        <dbReference type="EMBL" id="XBS49363.1"/>
    </source>
</evidence>
<protein>
    <submittedName>
        <fullName evidence="1">Uncharacterized protein</fullName>
    </submittedName>
</protein>
<reference evidence="1" key="1">
    <citation type="submission" date="2024-05" db="EMBL/GenBank/DDBJ databases">
        <authorList>
            <person name="Badawy S."/>
            <person name="Skurnik M."/>
        </authorList>
    </citation>
    <scope>NUCLEOTIDE SEQUENCE</scope>
</reference>